<dbReference type="AlphaFoldDB" id="A0A9N9CC13"/>
<comment type="caution">
    <text evidence="1">The sequence shown here is derived from an EMBL/GenBank/DDBJ whole genome shotgun (WGS) entry which is preliminary data.</text>
</comment>
<keyword evidence="2" id="KW-1185">Reference proteome</keyword>
<organism evidence="1 2">
    <name type="scientific">Funneliformis mosseae</name>
    <name type="common">Endomycorrhizal fungus</name>
    <name type="synonym">Glomus mosseae</name>
    <dbReference type="NCBI Taxonomy" id="27381"/>
    <lineage>
        <taxon>Eukaryota</taxon>
        <taxon>Fungi</taxon>
        <taxon>Fungi incertae sedis</taxon>
        <taxon>Mucoromycota</taxon>
        <taxon>Glomeromycotina</taxon>
        <taxon>Glomeromycetes</taxon>
        <taxon>Glomerales</taxon>
        <taxon>Glomeraceae</taxon>
        <taxon>Funneliformis</taxon>
    </lineage>
</organism>
<name>A0A9N9CC13_FUNMO</name>
<dbReference type="Proteomes" id="UP000789375">
    <property type="component" value="Unassembled WGS sequence"/>
</dbReference>
<evidence type="ECO:0000313" key="2">
    <source>
        <dbReference type="Proteomes" id="UP000789375"/>
    </source>
</evidence>
<evidence type="ECO:0000313" key="1">
    <source>
        <dbReference type="EMBL" id="CAG8596349.1"/>
    </source>
</evidence>
<reference evidence="1" key="1">
    <citation type="submission" date="2021-06" db="EMBL/GenBank/DDBJ databases">
        <authorList>
            <person name="Kallberg Y."/>
            <person name="Tangrot J."/>
            <person name="Rosling A."/>
        </authorList>
    </citation>
    <scope>NUCLEOTIDE SEQUENCE</scope>
    <source>
        <strain evidence="1">87-6 pot B 2015</strain>
    </source>
</reference>
<gene>
    <name evidence="1" type="ORF">FMOSSE_LOCUS8710</name>
</gene>
<sequence>MQYFFVSGPDTGKSRSYIGQQLSVLKTLELGELKVWLNNAWIFNTSFENGYINSNYEASHSFEVLELVTKFENRKLDDVAVILVVDGMHNMMNEFENDGTNQTSPIEMFLAISSRFRKFLPIISLKPPILTIPDGIKQDIFDMNNSVIKLLVGDCGGHDRSLEILIQYPLTFNYDNEANRRKAIIMDTYGYRLWLKSLQIENTTS</sequence>
<accession>A0A9N9CC13</accession>
<dbReference type="EMBL" id="CAJVPP010002327">
    <property type="protein sequence ID" value="CAG8596349.1"/>
    <property type="molecule type" value="Genomic_DNA"/>
</dbReference>
<protein>
    <submittedName>
        <fullName evidence="1">12477_t:CDS:1</fullName>
    </submittedName>
</protein>
<proteinExistence type="predicted"/>